<accession>A0A0A0PKU4</accession>
<dbReference type="RefSeq" id="YP_009226973.1">
    <property type="nucleotide sequence ID" value="NC_029121.1"/>
</dbReference>
<dbReference type="OrthoDB" id="19572at10239"/>
<dbReference type="Proteomes" id="UP000030232">
    <property type="component" value="Segment"/>
</dbReference>
<protein>
    <submittedName>
        <fullName evidence="1">Putative DNA-binding protein</fullName>
    </submittedName>
</protein>
<sequence>MGVVPLAINRDQFARRIALKGGYKIKDIEQILKLADEVALEIIKEGHDLKVGKNFKIYTEVLPEKRAYDGLNDRYFIRERKRVPKIELLSQWNTLKLPLELDEENEES</sequence>
<proteinExistence type="predicted"/>
<dbReference type="InterPro" id="IPR010992">
    <property type="entry name" value="IHF-like_DNA-bd_dom_sf"/>
</dbReference>
<name>A0A0A0PKU4_9CAUD</name>
<keyword evidence="1" id="KW-0238">DNA-binding</keyword>
<keyword evidence="2" id="KW-1185">Reference proteome</keyword>
<dbReference type="GeneID" id="26797880"/>
<dbReference type="EMBL" id="KJ010547">
    <property type="protein sequence ID" value="AHJ87496.1"/>
    <property type="molecule type" value="Genomic_DNA"/>
</dbReference>
<reference evidence="1 2" key="1">
    <citation type="journal article" date="2015" name="Appl. Environ. Microbiol.">
        <title>Effects of actin-like proteins encoded by two Bacillus pumilus phages on unstable lysogeny, revealed by genomic analysis.</title>
        <authorList>
            <person name="Yuan Y."/>
            <person name="Peng Q."/>
            <person name="Wu D."/>
            <person name="Kou Z."/>
            <person name="Wu Y."/>
            <person name="Liu P."/>
            <person name="Gao M."/>
        </authorList>
    </citation>
    <scope>NUCLEOTIDE SEQUENCE [LARGE SCALE GENOMIC DNA]</scope>
</reference>
<dbReference type="GO" id="GO:0003677">
    <property type="term" value="F:DNA binding"/>
    <property type="evidence" value="ECO:0007669"/>
    <property type="project" value="UniProtKB-KW"/>
</dbReference>
<gene>
    <name evidence="1" type="ORF">Bp8pC_065</name>
</gene>
<dbReference type="KEGG" id="vg:26797880"/>
<organism evidence="1 2">
    <name type="scientific">Bacillus phage Bp8p-C</name>
    <dbReference type="NCBI Taxonomy" id="1445810"/>
    <lineage>
        <taxon>Viruses</taxon>
        <taxon>Duplodnaviria</taxon>
        <taxon>Heunggongvirae</taxon>
        <taxon>Uroviricota</taxon>
        <taxon>Caudoviricetes</taxon>
        <taxon>Herelleviridae</taxon>
        <taxon>Bastillevirinae</taxon>
        <taxon>Agatevirus</taxon>
        <taxon>Agatevirus Bp8pC</taxon>
    </lineage>
</organism>
<evidence type="ECO:0000313" key="2">
    <source>
        <dbReference type="Proteomes" id="UP000030232"/>
    </source>
</evidence>
<dbReference type="SUPFAM" id="SSF47729">
    <property type="entry name" value="IHF-like DNA-binding proteins"/>
    <property type="match status" value="1"/>
</dbReference>
<evidence type="ECO:0000313" key="1">
    <source>
        <dbReference type="EMBL" id="AHJ87496.1"/>
    </source>
</evidence>